<dbReference type="Pfam" id="PF19137">
    <property type="entry name" value="DUF5820"/>
    <property type="match status" value="1"/>
</dbReference>
<dbReference type="GeneID" id="72188235"/>
<feature type="region of interest" description="Disordered" evidence="1">
    <location>
        <begin position="143"/>
        <end position="162"/>
    </location>
</feature>
<evidence type="ECO:0000256" key="1">
    <source>
        <dbReference type="SAM" id="MobiDB-lite"/>
    </source>
</evidence>
<sequence length="162" mass="17910">MSDPPDSPSDTGDDSPADADSPASSDSDPDLPEGWTVWNDEPGGRAIFAYRPDVFDADQFPPACMPTLYVAAGQANRPAAEAEYGRTNVWRVEFFLEPEVELVPARTYDTRAAAVEGARELAAEFVRGELDYRGAYQMPREEYLDELDDLTDRSDPERGRDA</sequence>
<accession>A0A8U0IHJ5</accession>
<dbReference type="AlphaFoldDB" id="A0A8U0IHJ5"/>
<feature type="compositionally biased region" description="Low complexity" evidence="1">
    <location>
        <begin position="1"/>
        <end position="10"/>
    </location>
</feature>
<dbReference type="EMBL" id="CP096658">
    <property type="protein sequence ID" value="UPW00547.1"/>
    <property type="molecule type" value="Genomic_DNA"/>
</dbReference>
<feature type="region of interest" description="Disordered" evidence="1">
    <location>
        <begin position="1"/>
        <end position="42"/>
    </location>
</feature>
<dbReference type="RefSeq" id="WP_248654958.1">
    <property type="nucleotide sequence ID" value="NZ_CP096658.1"/>
</dbReference>
<evidence type="ECO:0000313" key="2">
    <source>
        <dbReference type="EMBL" id="UPW00547.1"/>
    </source>
</evidence>
<dbReference type="InterPro" id="IPR043858">
    <property type="entry name" value="DUF5820"/>
</dbReference>
<proteinExistence type="predicted"/>
<protein>
    <submittedName>
        <fullName evidence="2">DUF5820 family protein</fullName>
    </submittedName>
</protein>
<gene>
    <name evidence="2" type="ORF">M0R88_00230</name>
</gene>
<evidence type="ECO:0000313" key="3">
    <source>
        <dbReference type="Proteomes" id="UP000830434"/>
    </source>
</evidence>
<name>A0A8U0IHJ5_9EURY</name>
<organism evidence="2 3">
    <name type="scientific">Halorussus gelatinilyticus</name>
    <dbReference type="NCBI Taxonomy" id="2937524"/>
    <lineage>
        <taxon>Archaea</taxon>
        <taxon>Methanobacteriati</taxon>
        <taxon>Methanobacteriota</taxon>
        <taxon>Stenosarchaea group</taxon>
        <taxon>Halobacteria</taxon>
        <taxon>Halobacteriales</taxon>
        <taxon>Haladaptataceae</taxon>
        <taxon>Halorussus</taxon>
    </lineage>
</organism>
<keyword evidence="3" id="KW-1185">Reference proteome</keyword>
<dbReference type="KEGG" id="haxz:M0R88_00230"/>
<feature type="compositionally biased region" description="Basic and acidic residues" evidence="1">
    <location>
        <begin position="150"/>
        <end position="162"/>
    </location>
</feature>
<reference evidence="2" key="1">
    <citation type="submission" date="2022-04" db="EMBL/GenBank/DDBJ databases">
        <title>Diverse halophilic archaea isolated from saline environments.</title>
        <authorList>
            <person name="Cui H.-L."/>
        </authorList>
    </citation>
    <scope>NUCLEOTIDE SEQUENCE</scope>
    <source>
        <strain evidence="2">XZYJT40</strain>
    </source>
</reference>
<dbReference type="Proteomes" id="UP000830434">
    <property type="component" value="Chromosome"/>
</dbReference>